<accession>A0ABR0MKY2</accession>
<gene>
    <name evidence="2" type="ORF">PVK06_042451</name>
</gene>
<protein>
    <submittedName>
        <fullName evidence="2">Uncharacterized protein</fullName>
    </submittedName>
</protein>
<comment type="caution">
    <text evidence="2">The sequence shown here is derived from an EMBL/GenBank/DDBJ whole genome shotgun (WGS) entry which is preliminary data.</text>
</comment>
<feature type="region of interest" description="Disordered" evidence="1">
    <location>
        <begin position="628"/>
        <end position="647"/>
    </location>
</feature>
<dbReference type="PANTHER" id="PTHR36062">
    <property type="entry name" value="OS01G0687300 PROTEIN"/>
    <property type="match status" value="1"/>
</dbReference>
<dbReference type="EMBL" id="JARKNE010000012">
    <property type="protein sequence ID" value="KAK5774595.1"/>
    <property type="molecule type" value="Genomic_DNA"/>
</dbReference>
<name>A0ABR0MKY2_GOSAR</name>
<dbReference type="PANTHER" id="PTHR36062:SF1">
    <property type="entry name" value="OS01G0687300 PROTEIN"/>
    <property type="match status" value="1"/>
</dbReference>
<feature type="region of interest" description="Disordered" evidence="1">
    <location>
        <begin position="34"/>
        <end position="60"/>
    </location>
</feature>
<evidence type="ECO:0000313" key="2">
    <source>
        <dbReference type="EMBL" id="KAK5774595.1"/>
    </source>
</evidence>
<keyword evidence="3" id="KW-1185">Reference proteome</keyword>
<dbReference type="Proteomes" id="UP001358586">
    <property type="component" value="Chromosome 12"/>
</dbReference>
<proteinExistence type="predicted"/>
<sequence>MSDRVAKSDSDSDGTARKSMNHYQAAWMDHWKHARHKPSTEVRSHLLHSPGPKKDDHEDFKKHPLLSRTEIAANISNYSQGFRDVSEDRTDDTLKKRLRMVSMKSGKEILDGQPLPLFSNLGNRENAMSSKNDAGTSSGGEAVKYQIDLNDGHNSIGLGRSEWAYPEGISRVPQKLIKPHEFLENNTLAVSSSFLDDVGSCSKIVPYVLHSAAAPTQSFTYQHENIDQPSPVVASKEHLADAKLCSYSNFWVHEKKADILFESRRVENSLSGQNVAPLLLNDQSRNNSQNKQSQEVEYDSSLRLLPSLGSPEAEKSGKAYDEHLLLPRIPRSVHDVKTMRICATIDSVEELPTGPSKISQTTHQFFITKKTGVNLTEGGQEFRDATVSPKLKGKMFNEFLSLSPSFSFHGQQGVKLQPLESSTDSERKENVRDIRTSTVCLKNESSVETDAMELDVFQKSLLSGVALCPLDQNIKGVHKPSLSETGNGTGEAGNEMVNGESPDMNERLPALPAAANSIDDGGTSTSRTQSLDAEHLLFHAEQPSNSNATACPDGPLEPDPSSRWVKRLKLSTSHPFASGTKISKMGEVSSCVKINKISKIMNCSKTSSEPTVGRSHVRSKLALDQHPVLLKSGESSSSGSGRKSQEISLSRTWIHRWCRRIAAPPNKKPDAAVLCEPQSSKAKSDELQEKQFPSIAAMALMGKAMNGFHPLSGGFEVCLEQFVFQLRITNCNKSPLAFSFCKKGCKCFSCTDIFLLFSFNLISRDDRALFSMMLS</sequence>
<dbReference type="InterPro" id="IPR037476">
    <property type="entry name" value="PCH1"/>
</dbReference>
<evidence type="ECO:0000256" key="1">
    <source>
        <dbReference type="SAM" id="MobiDB-lite"/>
    </source>
</evidence>
<feature type="compositionally biased region" description="Low complexity" evidence="1">
    <location>
        <begin position="632"/>
        <end position="641"/>
    </location>
</feature>
<feature type="region of interest" description="Disordered" evidence="1">
    <location>
        <begin position="478"/>
        <end position="502"/>
    </location>
</feature>
<evidence type="ECO:0000313" key="3">
    <source>
        <dbReference type="Proteomes" id="UP001358586"/>
    </source>
</evidence>
<organism evidence="2 3">
    <name type="scientific">Gossypium arboreum</name>
    <name type="common">Tree cotton</name>
    <name type="synonym">Gossypium nanking</name>
    <dbReference type="NCBI Taxonomy" id="29729"/>
    <lineage>
        <taxon>Eukaryota</taxon>
        <taxon>Viridiplantae</taxon>
        <taxon>Streptophyta</taxon>
        <taxon>Embryophyta</taxon>
        <taxon>Tracheophyta</taxon>
        <taxon>Spermatophyta</taxon>
        <taxon>Magnoliopsida</taxon>
        <taxon>eudicotyledons</taxon>
        <taxon>Gunneridae</taxon>
        <taxon>Pentapetalae</taxon>
        <taxon>rosids</taxon>
        <taxon>malvids</taxon>
        <taxon>Malvales</taxon>
        <taxon>Malvaceae</taxon>
        <taxon>Malvoideae</taxon>
        <taxon>Gossypium</taxon>
    </lineage>
</organism>
<reference evidence="2 3" key="1">
    <citation type="submission" date="2023-03" db="EMBL/GenBank/DDBJ databases">
        <title>WGS of Gossypium arboreum.</title>
        <authorList>
            <person name="Yu D."/>
        </authorList>
    </citation>
    <scope>NUCLEOTIDE SEQUENCE [LARGE SCALE GENOMIC DNA]</scope>
    <source>
        <tissue evidence="2">Leaf</tissue>
    </source>
</reference>